<feature type="region of interest" description="Disordered" evidence="2">
    <location>
        <begin position="1"/>
        <end position="29"/>
    </location>
</feature>
<organism evidence="3 4">
    <name type="scientific">Corynebacterium macclintockiae</name>
    <dbReference type="NCBI Taxonomy" id="2913501"/>
    <lineage>
        <taxon>Bacteria</taxon>
        <taxon>Bacillati</taxon>
        <taxon>Actinomycetota</taxon>
        <taxon>Actinomycetes</taxon>
        <taxon>Mycobacteriales</taxon>
        <taxon>Corynebacteriaceae</taxon>
        <taxon>Corynebacterium</taxon>
    </lineage>
</organism>
<dbReference type="RefSeq" id="WP_269954744.1">
    <property type="nucleotide sequence ID" value="NZ_JAKMUV010000003.1"/>
</dbReference>
<dbReference type="Proteomes" id="UP001146505">
    <property type="component" value="Unassembled WGS sequence"/>
</dbReference>
<sequence>MNESSAEKESEAPGSLLATGYPEGTPADLSIRAGREMPADHAREWLEFIDPADSEHIIQVDLTWLLSTYRCRFGTEACLGIDAENPDVGCCTHGAFLTDEDDRATLRKVAEKLTAEDWQNRPADMDDWEAKGRPQEKNGDDIEPWLEWDELENDEGEMEPALKTVTTNGACIFANREGFPGGRGCALHAWALRNDVEITAAKPEVCWQVPLRRLEDWETRPDGVEMLRTTVTEYNRRGWGDGGEDFDWYCSSDPNCHAGGEALWRTGREELTELIGEAAYEVLAAHCEQRENLAKVSPSGLPLLTIHPATAEARRRGI</sequence>
<evidence type="ECO:0000256" key="1">
    <source>
        <dbReference type="ARBA" id="ARBA00093770"/>
    </source>
</evidence>
<proteinExistence type="inferred from homology"/>
<dbReference type="InterPro" id="IPR021458">
    <property type="entry name" value="Rv0495c"/>
</dbReference>
<dbReference type="Pfam" id="PF11307">
    <property type="entry name" value="DUF3109"/>
    <property type="match status" value="1"/>
</dbReference>
<reference evidence="3" key="1">
    <citation type="submission" date="2022-02" db="EMBL/GenBank/DDBJ databases">
        <title>Corynebacterium sp. from urogenital microbiome.</title>
        <authorList>
            <person name="Cappelli E.A."/>
            <person name="Ribeiro T.G."/>
            <person name="Peixe L."/>
        </authorList>
    </citation>
    <scope>NUCLEOTIDE SEQUENCE</scope>
    <source>
        <strain evidence="3">C9Ua_112</strain>
    </source>
</reference>
<gene>
    <name evidence="3" type="ORF">L8U58_03970</name>
</gene>
<evidence type="ECO:0000313" key="4">
    <source>
        <dbReference type="Proteomes" id="UP001146505"/>
    </source>
</evidence>
<evidence type="ECO:0008006" key="5">
    <source>
        <dbReference type="Google" id="ProtNLM"/>
    </source>
</evidence>
<dbReference type="AlphaFoldDB" id="A0A9X3M688"/>
<protein>
    <recommendedName>
        <fullName evidence="5">DUF3109 family protein</fullName>
    </recommendedName>
</protein>
<comment type="similarity">
    <text evidence="1">Belongs to the Rv0495c family.</text>
</comment>
<evidence type="ECO:0000256" key="2">
    <source>
        <dbReference type="SAM" id="MobiDB-lite"/>
    </source>
</evidence>
<dbReference type="GeneID" id="301812690"/>
<evidence type="ECO:0000313" key="3">
    <source>
        <dbReference type="EMBL" id="MCZ9304697.1"/>
    </source>
</evidence>
<dbReference type="EMBL" id="JAKMUV010000003">
    <property type="protein sequence ID" value="MCZ9304697.1"/>
    <property type="molecule type" value="Genomic_DNA"/>
</dbReference>
<comment type="caution">
    <text evidence="3">The sequence shown here is derived from an EMBL/GenBank/DDBJ whole genome shotgun (WGS) entry which is preliminary data.</text>
</comment>
<keyword evidence="4" id="KW-1185">Reference proteome</keyword>
<accession>A0A9X3M688</accession>
<feature type="compositionally biased region" description="Basic and acidic residues" evidence="2">
    <location>
        <begin position="1"/>
        <end position="11"/>
    </location>
</feature>
<name>A0A9X3M688_9CORY</name>